<keyword evidence="1 2" id="KW-0238">DNA-binding</keyword>
<dbReference type="GO" id="GO:0000160">
    <property type="term" value="P:phosphorelay signal transduction system"/>
    <property type="evidence" value="ECO:0007669"/>
    <property type="project" value="InterPro"/>
</dbReference>
<accession>A0A545T696</accession>
<dbReference type="Gene3D" id="1.10.10.10">
    <property type="entry name" value="Winged helix-like DNA-binding domain superfamily/Winged helix DNA-binding domain"/>
    <property type="match status" value="1"/>
</dbReference>
<evidence type="ECO:0000313" key="6">
    <source>
        <dbReference type="Proteomes" id="UP000319732"/>
    </source>
</evidence>
<dbReference type="InterPro" id="IPR016032">
    <property type="entry name" value="Sig_transdc_resp-reg_C-effctor"/>
</dbReference>
<dbReference type="OrthoDB" id="1971692at2"/>
<evidence type="ECO:0000256" key="2">
    <source>
        <dbReference type="PROSITE-ProRule" id="PRU01091"/>
    </source>
</evidence>
<protein>
    <recommendedName>
        <fullName evidence="4">OmpR/PhoB-type domain-containing protein</fullName>
    </recommendedName>
</protein>
<comment type="caution">
    <text evidence="5">The sequence shown here is derived from an EMBL/GenBank/DDBJ whole genome shotgun (WGS) entry which is preliminary data.</text>
</comment>
<dbReference type="GO" id="GO:0003677">
    <property type="term" value="F:DNA binding"/>
    <property type="evidence" value="ECO:0007669"/>
    <property type="project" value="UniProtKB-UniRule"/>
</dbReference>
<dbReference type="Pfam" id="PF00486">
    <property type="entry name" value="Trans_reg_C"/>
    <property type="match status" value="1"/>
</dbReference>
<dbReference type="SUPFAM" id="SSF46894">
    <property type="entry name" value="C-terminal effector domain of the bipartite response regulators"/>
    <property type="match status" value="1"/>
</dbReference>
<evidence type="ECO:0000256" key="3">
    <source>
        <dbReference type="SAM" id="MobiDB-lite"/>
    </source>
</evidence>
<sequence>MAGRLDWRFESVCKQVTTSQINNGRFSGGKGGASMIFEFSTWVLNTHRYELCHCGRPIKIRRKVFKVLSYLLLHRHRNVSRKELLEQVWSRQYVTEESVTSCIKEARQILGDTERHKRMIETIHGFGYRFTHPVTVQESETAQGGDGLPTPSLAVSPPAPDSTATTSNQTLKLSATVDNGTVALSSRSGALVENVVCRVGDNQTTWLLSGSCNNEGKAPPGLTPILDAIRRLSSGGAPIRLDIHWE</sequence>
<feature type="DNA-binding region" description="OmpR/PhoB-type" evidence="2">
    <location>
        <begin position="34"/>
        <end position="132"/>
    </location>
</feature>
<dbReference type="CDD" id="cd00383">
    <property type="entry name" value="trans_reg_C"/>
    <property type="match status" value="1"/>
</dbReference>
<evidence type="ECO:0000313" key="5">
    <source>
        <dbReference type="EMBL" id="TQV72705.1"/>
    </source>
</evidence>
<keyword evidence="6" id="KW-1185">Reference proteome</keyword>
<dbReference type="AlphaFoldDB" id="A0A545T696"/>
<reference evidence="5 6" key="1">
    <citation type="submission" date="2019-06" db="EMBL/GenBank/DDBJ databases">
        <title>Whole genome sequence for Cellvibrionaceae sp. R142.</title>
        <authorList>
            <person name="Wang G."/>
        </authorList>
    </citation>
    <scope>NUCLEOTIDE SEQUENCE [LARGE SCALE GENOMIC DNA]</scope>
    <source>
        <strain evidence="5 6">R142</strain>
    </source>
</reference>
<evidence type="ECO:0000256" key="1">
    <source>
        <dbReference type="ARBA" id="ARBA00023125"/>
    </source>
</evidence>
<feature type="region of interest" description="Disordered" evidence="3">
    <location>
        <begin position="138"/>
        <end position="168"/>
    </location>
</feature>
<dbReference type="InterPro" id="IPR001867">
    <property type="entry name" value="OmpR/PhoB-type_DNA-bd"/>
</dbReference>
<name>A0A545T696_9GAMM</name>
<proteinExistence type="predicted"/>
<dbReference type="InterPro" id="IPR036388">
    <property type="entry name" value="WH-like_DNA-bd_sf"/>
</dbReference>
<evidence type="ECO:0000259" key="4">
    <source>
        <dbReference type="PROSITE" id="PS51755"/>
    </source>
</evidence>
<dbReference type="EMBL" id="VHSG01000019">
    <property type="protein sequence ID" value="TQV72705.1"/>
    <property type="molecule type" value="Genomic_DNA"/>
</dbReference>
<dbReference type="SMART" id="SM00862">
    <property type="entry name" value="Trans_reg_C"/>
    <property type="match status" value="1"/>
</dbReference>
<dbReference type="Proteomes" id="UP000319732">
    <property type="component" value="Unassembled WGS sequence"/>
</dbReference>
<dbReference type="GO" id="GO:0006355">
    <property type="term" value="P:regulation of DNA-templated transcription"/>
    <property type="evidence" value="ECO:0007669"/>
    <property type="project" value="InterPro"/>
</dbReference>
<feature type="domain" description="OmpR/PhoB-type" evidence="4">
    <location>
        <begin position="34"/>
        <end position="132"/>
    </location>
</feature>
<gene>
    <name evidence="5" type="ORF">FKG94_18635</name>
</gene>
<organism evidence="5 6">
    <name type="scientific">Exilibacterium tricleocarpae</name>
    <dbReference type="NCBI Taxonomy" id="2591008"/>
    <lineage>
        <taxon>Bacteria</taxon>
        <taxon>Pseudomonadati</taxon>
        <taxon>Pseudomonadota</taxon>
        <taxon>Gammaproteobacteria</taxon>
        <taxon>Cellvibrionales</taxon>
        <taxon>Cellvibrionaceae</taxon>
        <taxon>Exilibacterium</taxon>
    </lineage>
</organism>
<dbReference type="PROSITE" id="PS51755">
    <property type="entry name" value="OMPR_PHOB"/>
    <property type="match status" value="1"/>
</dbReference>